<organism evidence="2 3">
    <name type="scientific">Ridgeia piscesae</name>
    <name type="common">Tubeworm</name>
    <dbReference type="NCBI Taxonomy" id="27915"/>
    <lineage>
        <taxon>Eukaryota</taxon>
        <taxon>Metazoa</taxon>
        <taxon>Spiralia</taxon>
        <taxon>Lophotrochozoa</taxon>
        <taxon>Annelida</taxon>
        <taxon>Polychaeta</taxon>
        <taxon>Sedentaria</taxon>
        <taxon>Canalipalpata</taxon>
        <taxon>Sabellida</taxon>
        <taxon>Siboglinidae</taxon>
        <taxon>Ridgeia</taxon>
    </lineage>
</organism>
<comment type="caution">
    <text evidence="2">The sequence shown here is derived from an EMBL/GenBank/DDBJ whole genome shotgun (WGS) entry which is preliminary data.</text>
</comment>
<protein>
    <recommendedName>
        <fullName evidence="1">COMM domain-containing protein</fullName>
    </recommendedName>
</protein>
<dbReference type="PANTHER" id="PTHR15857:SF0">
    <property type="entry name" value="COMM DOMAIN-CONTAINING PROTEIN 2"/>
    <property type="match status" value="1"/>
</dbReference>
<proteinExistence type="predicted"/>
<dbReference type="InterPro" id="IPR037354">
    <property type="entry name" value="Commd2"/>
</dbReference>
<dbReference type="AlphaFoldDB" id="A0AAD9PGJ3"/>
<name>A0AAD9PGJ3_RIDPI</name>
<dbReference type="EMBL" id="JAODUO010000001">
    <property type="protein sequence ID" value="KAK2194250.1"/>
    <property type="molecule type" value="Genomic_DNA"/>
</dbReference>
<evidence type="ECO:0000259" key="1">
    <source>
        <dbReference type="PROSITE" id="PS51269"/>
    </source>
</evidence>
<dbReference type="PROSITE" id="PS51269">
    <property type="entry name" value="COMM"/>
    <property type="match status" value="1"/>
</dbReference>
<dbReference type="Pfam" id="PF07258">
    <property type="entry name" value="COMM_domain"/>
    <property type="match status" value="1"/>
</dbReference>
<dbReference type="Proteomes" id="UP001209878">
    <property type="component" value="Unassembled WGS sequence"/>
</dbReference>
<dbReference type="PANTHER" id="PTHR15857">
    <property type="entry name" value="COMM DOMAIN CONTAINING PROTEIN 2"/>
    <property type="match status" value="1"/>
</dbReference>
<dbReference type="CDD" id="cd04750">
    <property type="entry name" value="Commd2"/>
    <property type="match status" value="1"/>
</dbReference>
<accession>A0AAD9PGJ3</accession>
<evidence type="ECO:0000313" key="2">
    <source>
        <dbReference type="EMBL" id="KAK2194250.1"/>
    </source>
</evidence>
<dbReference type="InterPro" id="IPR017920">
    <property type="entry name" value="COMM"/>
</dbReference>
<reference evidence="2" key="1">
    <citation type="journal article" date="2023" name="Mol. Biol. Evol.">
        <title>Third-Generation Sequencing Reveals the Adaptive Role of the Epigenome in Three Deep-Sea Polychaetes.</title>
        <authorList>
            <person name="Perez M."/>
            <person name="Aroh O."/>
            <person name="Sun Y."/>
            <person name="Lan Y."/>
            <person name="Juniper S.K."/>
            <person name="Young C.R."/>
            <person name="Angers B."/>
            <person name="Qian P.Y."/>
        </authorList>
    </citation>
    <scope>NUCLEOTIDE SEQUENCE</scope>
    <source>
        <strain evidence="2">R07B-5</strain>
    </source>
</reference>
<gene>
    <name evidence="2" type="ORF">NP493_1g07000</name>
</gene>
<feature type="domain" description="COMM" evidence="1">
    <location>
        <begin position="123"/>
        <end position="190"/>
    </location>
</feature>
<dbReference type="Pfam" id="PF21672">
    <property type="entry name" value="COMM_HN"/>
    <property type="match status" value="1"/>
</dbReference>
<keyword evidence="3" id="KW-1185">Reference proteome</keyword>
<sequence length="198" mass="22870">MLLILDDVHKEHLAFLNTVSVEVVREFCRISVEFIRKGVNQKAYQIAAQKLDTTVETVTHCIQGLTYLLTESVRLMLNESDFLESVSKLGFGEELQGRLYQLYCENREDMRRTLATMSMGLPYYHNLEWRFEVKLASRSLSHQMEPVVLLKLHTDDCGVRQTKVLETDPTNLVHLTQTLGAALEEMKSSHCRRILRNV</sequence>
<evidence type="ECO:0000313" key="3">
    <source>
        <dbReference type="Proteomes" id="UP001209878"/>
    </source>
</evidence>